<comment type="caution">
    <text evidence="3">The sequence shown here is derived from an EMBL/GenBank/DDBJ whole genome shotgun (WGS) entry which is preliminary data.</text>
</comment>
<dbReference type="Proteomes" id="UP000289708">
    <property type="component" value="Unassembled WGS sequence"/>
</dbReference>
<evidence type="ECO:0000313" key="3">
    <source>
        <dbReference type="EMBL" id="RXF72057.1"/>
    </source>
</evidence>
<name>A0A4Q0MF17_9HYPH</name>
<dbReference type="InterPro" id="IPR018637">
    <property type="entry name" value="DUF2059"/>
</dbReference>
<gene>
    <name evidence="3" type="ORF">EK403_14680</name>
</gene>
<sequence>MTTTLRTRLAAAAFAALLATPAFAQAPSAEQIKAAREVIEVSGAADSVKDIVPIFMDEAKRTFTRTRPEIAKDLDEVLKALTPEFTQRKEALMTEIATVYAQRFSPQELSEIKAFYLTPTGKKLVENLPGVLQASYEKTSAWSQKMSQDIVARLRQEMRKRGHEI</sequence>
<dbReference type="OrthoDB" id="5327699at2"/>
<feature type="signal peptide" evidence="1">
    <location>
        <begin position="1"/>
        <end position="24"/>
    </location>
</feature>
<keyword evidence="1" id="KW-0732">Signal</keyword>
<organism evidence="3 4">
    <name type="scientific">Hansschlegelia zhihuaiae</name>
    <dbReference type="NCBI Taxonomy" id="405005"/>
    <lineage>
        <taxon>Bacteria</taxon>
        <taxon>Pseudomonadati</taxon>
        <taxon>Pseudomonadota</taxon>
        <taxon>Alphaproteobacteria</taxon>
        <taxon>Hyphomicrobiales</taxon>
        <taxon>Methylopilaceae</taxon>
        <taxon>Hansschlegelia</taxon>
    </lineage>
</organism>
<evidence type="ECO:0000256" key="1">
    <source>
        <dbReference type="SAM" id="SignalP"/>
    </source>
</evidence>
<accession>A0A4Q0MF17</accession>
<feature type="domain" description="DUF2059" evidence="2">
    <location>
        <begin position="90"/>
        <end position="149"/>
    </location>
</feature>
<proteinExistence type="predicted"/>
<feature type="chain" id="PRO_5020231521" evidence="1">
    <location>
        <begin position="25"/>
        <end position="165"/>
    </location>
</feature>
<protein>
    <submittedName>
        <fullName evidence="3">DUF2059 domain-containing protein</fullName>
    </submittedName>
</protein>
<evidence type="ECO:0000259" key="2">
    <source>
        <dbReference type="Pfam" id="PF09832"/>
    </source>
</evidence>
<reference evidence="3 4" key="1">
    <citation type="submission" date="2018-12" db="EMBL/GenBank/DDBJ databases">
        <title>bacterium Hansschlegelia zhihuaiae S113.</title>
        <authorList>
            <person name="He J."/>
        </authorList>
    </citation>
    <scope>NUCLEOTIDE SEQUENCE [LARGE SCALE GENOMIC DNA]</scope>
    <source>
        <strain evidence="3 4">S 113</strain>
    </source>
</reference>
<dbReference type="EMBL" id="RYFI01000014">
    <property type="protein sequence ID" value="RXF72057.1"/>
    <property type="molecule type" value="Genomic_DNA"/>
</dbReference>
<dbReference type="RefSeq" id="WP_128778224.1">
    <property type="nucleotide sequence ID" value="NZ_RYFI01000014.1"/>
</dbReference>
<evidence type="ECO:0000313" key="4">
    <source>
        <dbReference type="Proteomes" id="UP000289708"/>
    </source>
</evidence>
<dbReference type="AlphaFoldDB" id="A0A4Q0MF17"/>
<keyword evidence="4" id="KW-1185">Reference proteome</keyword>
<dbReference type="Pfam" id="PF09832">
    <property type="entry name" value="DUF2059"/>
    <property type="match status" value="1"/>
</dbReference>